<keyword evidence="1" id="KW-0812">Transmembrane</keyword>
<feature type="transmembrane region" description="Helical" evidence="1">
    <location>
        <begin position="12"/>
        <end position="34"/>
    </location>
</feature>
<keyword evidence="1" id="KW-1133">Transmembrane helix</keyword>
<dbReference type="InterPro" id="IPR025250">
    <property type="entry name" value="DUF4199"/>
</dbReference>
<dbReference type="EMBL" id="FNCQ01000001">
    <property type="protein sequence ID" value="SDG21716.1"/>
    <property type="molecule type" value="Genomic_DNA"/>
</dbReference>
<evidence type="ECO:0000256" key="1">
    <source>
        <dbReference type="SAM" id="Phobius"/>
    </source>
</evidence>
<dbReference type="RefSeq" id="WP_143010059.1">
    <property type="nucleotide sequence ID" value="NZ_FNCQ01000001.1"/>
</dbReference>
<evidence type="ECO:0000313" key="3">
    <source>
        <dbReference type="Proteomes" id="UP000198779"/>
    </source>
</evidence>
<dbReference type="Proteomes" id="UP000198779">
    <property type="component" value="Unassembled WGS sequence"/>
</dbReference>
<dbReference type="Pfam" id="PF13858">
    <property type="entry name" value="DUF4199"/>
    <property type="match status" value="1"/>
</dbReference>
<gene>
    <name evidence="2" type="ORF">SAMN04487901_101298</name>
</gene>
<accession>A0A1G7SF87</accession>
<sequence length="178" mass="19725">MTAPEYKQLKAFARVDGALLAVLMITCFACYVAGLTSPLYGFLSIVAIVLMPFFAGIRLKRFRDTGLEGSISFMRGWAYICLMFFYGGLIFALAQYAYMAYMDKGYLVMTITNILALPENAEVIKQLGMANQVSESIHMLQAMRPIDFALNMLTTIIMGGIMLGLPIAAIMKKVKVEN</sequence>
<protein>
    <recommendedName>
        <fullName evidence="4">DUF4199 domain-containing protein</fullName>
    </recommendedName>
</protein>
<keyword evidence="1" id="KW-0472">Membrane</keyword>
<dbReference type="AlphaFoldDB" id="A0A1G7SF87"/>
<proteinExistence type="predicted"/>
<feature type="transmembrane region" description="Helical" evidence="1">
    <location>
        <begin position="77"/>
        <end position="98"/>
    </location>
</feature>
<feature type="transmembrane region" description="Helical" evidence="1">
    <location>
        <begin position="40"/>
        <end position="57"/>
    </location>
</feature>
<reference evidence="3" key="1">
    <citation type="submission" date="2016-10" db="EMBL/GenBank/DDBJ databases">
        <authorList>
            <person name="Varghese N."/>
            <person name="Submissions S."/>
        </authorList>
    </citation>
    <scope>NUCLEOTIDE SEQUENCE [LARGE SCALE GENOMIC DNA]</scope>
    <source>
        <strain evidence="3">BP1-148</strain>
    </source>
</reference>
<feature type="transmembrane region" description="Helical" evidence="1">
    <location>
        <begin position="148"/>
        <end position="171"/>
    </location>
</feature>
<name>A0A1G7SF87_9BACT</name>
<evidence type="ECO:0000313" key="2">
    <source>
        <dbReference type="EMBL" id="SDG21716.1"/>
    </source>
</evidence>
<evidence type="ECO:0008006" key="4">
    <source>
        <dbReference type="Google" id="ProtNLM"/>
    </source>
</evidence>
<keyword evidence="3" id="KW-1185">Reference proteome</keyword>
<dbReference type="STRING" id="645274.SAMN04487901_101298"/>
<organism evidence="2 3">
    <name type="scientific">Prevotella communis</name>
    <dbReference type="NCBI Taxonomy" id="2913614"/>
    <lineage>
        <taxon>Bacteria</taxon>
        <taxon>Pseudomonadati</taxon>
        <taxon>Bacteroidota</taxon>
        <taxon>Bacteroidia</taxon>
        <taxon>Bacteroidales</taxon>
        <taxon>Prevotellaceae</taxon>
        <taxon>Prevotella</taxon>
    </lineage>
</organism>